<dbReference type="AlphaFoldDB" id="A0A2P2QH62"/>
<sequence>MSMTYMRMLRWICDYSRKE</sequence>
<name>A0A2P2QH62_RHIMU</name>
<evidence type="ECO:0000313" key="1">
    <source>
        <dbReference type="EMBL" id="MBX66341.1"/>
    </source>
</evidence>
<proteinExistence type="predicted"/>
<reference evidence="1" key="1">
    <citation type="submission" date="2018-02" db="EMBL/GenBank/DDBJ databases">
        <title>Rhizophora mucronata_Transcriptome.</title>
        <authorList>
            <person name="Meera S.P."/>
            <person name="Sreeshan A."/>
            <person name="Augustine A."/>
        </authorList>
    </citation>
    <scope>NUCLEOTIDE SEQUENCE</scope>
    <source>
        <tissue evidence="1">Leaf</tissue>
    </source>
</reference>
<accession>A0A2P2QH62</accession>
<dbReference type="EMBL" id="GGEC01085857">
    <property type="protein sequence ID" value="MBX66341.1"/>
    <property type="molecule type" value="Transcribed_RNA"/>
</dbReference>
<organism evidence="1">
    <name type="scientific">Rhizophora mucronata</name>
    <name type="common">Asiatic mangrove</name>
    <dbReference type="NCBI Taxonomy" id="61149"/>
    <lineage>
        <taxon>Eukaryota</taxon>
        <taxon>Viridiplantae</taxon>
        <taxon>Streptophyta</taxon>
        <taxon>Embryophyta</taxon>
        <taxon>Tracheophyta</taxon>
        <taxon>Spermatophyta</taxon>
        <taxon>Magnoliopsida</taxon>
        <taxon>eudicotyledons</taxon>
        <taxon>Gunneridae</taxon>
        <taxon>Pentapetalae</taxon>
        <taxon>rosids</taxon>
        <taxon>fabids</taxon>
        <taxon>Malpighiales</taxon>
        <taxon>Rhizophoraceae</taxon>
        <taxon>Rhizophora</taxon>
    </lineage>
</organism>
<protein>
    <submittedName>
        <fullName evidence="1">Uncharacterized protein</fullName>
    </submittedName>
</protein>